<protein>
    <submittedName>
        <fullName evidence="1">Uncharacterized protein</fullName>
    </submittedName>
</protein>
<name>A0ABW6AYU9_9SPHI</name>
<evidence type="ECO:0000313" key="2">
    <source>
        <dbReference type="Proteomes" id="UP001597560"/>
    </source>
</evidence>
<comment type="caution">
    <text evidence="1">The sequence shown here is derived from an EMBL/GenBank/DDBJ whole genome shotgun (WGS) entry which is preliminary data.</text>
</comment>
<evidence type="ECO:0000313" key="1">
    <source>
        <dbReference type="EMBL" id="MFD2961374.1"/>
    </source>
</evidence>
<reference evidence="2" key="1">
    <citation type="journal article" date="2019" name="Int. J. Syst. Evol. Microbiol.">
        <title>The Global Catalogue of Microorganisms (GCM) 10K type strain sequencing project: providing services to taxonomists for standard genome sequencing and annotation.</title>
        <authorList>
            <consortium name="The Broad Institute Genomics Platform"/>
            <consortium name="The Broad Institute Genome Sequencing Center for Infectious Disease"/>
            <person name="Wu L."/>
            <person name="Ma J."/>
        </authorList>
    </citation>
    <scope>NUCLEOTIDE SEQUENCE [LARGE SCALE GENOMIC DNA]</scope>
    <source>
        <strain evidence="2">KCTC 23098</strain>
    </source>
</reference>
<gene>
    <name evidence="1" type="ORF">ACFS6J_06240</name>
</gene>
<sequence length="196" mass="22145">MNSKLIGKNTNKDDIIAYLTDPESIQDQLTKKQQELLDWYIDAYTLMRNYNSIPDTIAVMIKLSEKRGERISMSTARRYIYDALDIFGGVNKMKPDAIKHLAIEMLLDAAALAKEQKNPLAIIAASKELRAAGGVDDPNAINPDDLERHDVYISLDKRSAKMLEKLVENGPIDLDSLMNNRVEDIEYEDLNDAESE</sequence>
<accession>A0ABW6AYU9</accession>
<dbReference type="EMBL" id="JBHUPA010000002">
    <property type="protein sequence ID" value="MFD2961374.1"/>
    <property type="molecule type" value="Genomic_DNA"/>
</dbReference>
<organism evidence="1 2">
    <name type="scientific">Olivibacter jilunii</name>
    <dbReference type="NCBI Taxonomy" id="985016"/>
    <lineage>
        <taxon>Bacteria</taxon>
        <taxon>Pseudomonadati</taxon>
        <taxon>Bacteroidota</taxon>
        <taxon>Sphingobacteriia</taxon>
        <taxon>Sphingobacteriales</taxon>
        <taxon>Sphingobacteriaceae</taxon>
        <taxon>Olivibacter</taxon>
    </lineage>
</organism>
<dbReference type="RefSeq" id="WP_377609536.1">
    <property type="nucleotide sequence ID" value="NZ_JBHUPA010000002.1"/>
</dbReference>
<keyword evidence="2" id="KW-1185">Reference proteome</keyword>
<dbReference type="Proteomes" id="UP001597560">
    <property type="component" value="Unassembled WGS sequence"/>
</dbReference>
<proteinExistence type="predicted"/>